<dbReference type="EMBL" id="CM010636">
    <property type="protein sequence ID" value="RID46141.1"/>
    <property type="molecule type" value="Genomic_DNA"/>
</dbReference>
<dbReference type="AlphaFoldDB" id="A0A397XXQ3"/>
<evidence type="ECO:0008006" key="3">
    <source>
        <dbReference type="Google" id="ProtNLM"/>
    </source>
</evidence>
<sequence length="99" mass="11699">MIISDSCCLCDSAPKSRDHLFLQCEISESFRIMAFQRLGYMSFLYHAWISFMHWLFHRDFSCPLLLKRLMGQSIVYGIWAERDRKVHEGKTSISSVIFK</sequence>
<evidence type="ECO:0000313" key="1">
    <source>
        <dbReference type="EMBL" id="RID46141.1"/>
    </source>
</evidence>
<name>A0A397XXQ3_BRACM</name>
<organism evidence="1 2">
    <name type="scientific">Brassica campestris</name>
    <name type="common">Field mustard</name>
    <dbReference type="NCBI Taxonomy" id="3711"/>
    <lineage>
        <taxon>Eukaryota</taxon>
        <taxon>Viridiplantae</taxon>
        <taxon>Streptophyta</taxon>
        <taxon>Embryophyta</taxon>
        <taxon>Tracheophyta</taxon>
        <taxon>Spermatophyta</taxon>
        <taxon>Magnoliopsida</taxon>
        <taxon>eudicotyledons</taxon>
        <taxon>Gunneridae</taxon>
        <taxon>Pentapetalae</taxon>
        <taxon>rosids</taxon>
        <taxon>malvids</taxon>
        <taxon>Brassicales</taxon>
        <taxon>Brassicaceae</taxon>
        <taxon>Brassiceae</taxon>
        <taxon>Brassica</taxon>
    </lineage>
</organism>
<evidence type="ECO:0000313" key="2">
    <source>
        <dbReference type="Proteomes" id="UP000264353"/>
    </source>
</evidence>
<dbReference type="Proteomes" id="UP000264353">
    <property type="component" value="Chromosome A9"/>
</dbReference>
<accession>A0A397XXQ3</accession>
<gene>
    <name evidence="1" type="ORF">BRARA_I02822</name>
</gene>
<reference evidence="1 2" key="1">
    <citation type="submission" date="2018-06" db="EMBL/GenBank/DDBJ databases">
        <title>WGS assembly of Brassica rapa FPsc.</title>
        <authorList>
            <person name="Bowman J."/>
            <person name="Kohchi T."/>
            <person name="Yamato K."/>
            <person name="Jenkins J."/>
            <person name="Shu S."/>
            <person name="Ishizaki K."/>
            <person name="Yamaoka S."/>
            <person name="Nishihama R."/>
            <person name="Nakamura Y."/>
            <person name="Berger F."/>
            <person name="Adam C."/>
            <person name="Aki S."/>
            <person name="Althoff F."/>
            <person name="Araki T."/>
            <person name="Arteaga-Vazquez M."/>
            <person name="Balasubrmanian S."/>
            <person name="Bauer D."/>
            <person name="Boehm C."/>
            <person name="Briginshaw L."/>
            <person name="Caballero-Perez J."/>
            <person name="Catarino B."/>
            <person name="Chen F."/>
            <person name="Chiyoda S."/>
            <person name="Chovatia M."/>
            <person name="Davies K."/>
            <person name="Delmans M."/>
            <person name="Demura T."/>
            <person name="Dierschke T."/>
            <person name="Dolan L."/>
            <person name="Dorantes-Acosta A."/>
            <person name="Eklund D."/>
            <person name="Florent S."/>
            <person name="Flores-Sandoval E."/>
            <person name="Fujiyama A."/>
            <person name="Fukuzawa H."/>
            <person name="Galik B."/>
            <person name="Grimanelli D."/>
            <person name="Grimwood J."/>
            <person name="Grossniklaus U."/>
            <person name="Hamada T."/>
            <person name="Haseloff J."/>
            <person name="Hetherington A."/>
            <person name="Higo A."/>
            <person name="Hirakawa Y."/>
            <person name="Hundley H."/>
            <person name="Ikeda Y."/>
            <person name="Inoue K."/>
            <person name="Inoue S."/>
            <person name="Ishida S."/>
            <person name="Jia Q."/>
            <person name="Kakita M."/>
            <person name="Kanazawa T."/>
            <person name="Kawai Y."/>
            <person name="Kawashima T."/>
            <person name="Kennedy M."/>
            <person name="Kinose K."/>
            <person name="Kinoshita T."/>
            <person name="Kohara Y."/>
            <person name="Koide E."/>
            <person name="Komatsu K."/>
            <person name="Kopischke S."/>
            <person name="Kubo M."/>
            <person name="Kyozuka J."/>
            <person name="Lagercrantz U."/>
            <person name="Lin S."/>
            <person name="Lindquist E."/>
            <person name="Lipzen A."/>
            <person name="Lu C."/>
            <person name="Luna E."/>
            <person name="Martienssen R."/>
            <person name="Minamino N."/>
            <person name="Mizutani M."/>
            <person name="Mizutani M."/>
            <person name="Mochizuki N."/>
            <person name="Monte I."/>
            <person name="Mosher R."/>
            <person name="Nagasaki H."/>
            <person name="Nakagami H."/>
            <person name="Naramoto S."/>
            <person name="Nishitani K."/>
            <person name="Ohtani M."/>
            <person name="Okamoto T."/>
            <person name="Okumura M."/>
            <person name="Phillips J."/>
            <person name="Pollak B."/>
            <person name="Reinders A."/>
            <person name="Roevekamp M."/>
            <person name="Sano R."/>
            <person name="Sawa S."/>
            <person name="Schmid M."/>
            <person name="Shirakawa M."/>
            <person name="Solano R."/>
            <person name="Spunde A."/>
            <person name="Suetsugu N."/>
            <person name="Sugano S."/>
            <person name="Sugiyama A."/>
            <person name="Sun R."/>
            <person name="Suzuki Y."/>
            <person name="Takenaka M."/>
            <person name="Takezawa D."/>
            <person name="Tomogane H."/>
            <person name="Tsuzuki M."/>
            <person name="Ueda T."/>
            <person name="Umeda M."/>
            <person name="Ward J."/>
            <person name="Watanabe Y."/>
            <person name="Yazaki K."/>
            <person name="Yokoyama R."/>
            <person name="Yoshitake Y."/>
            <person name="Yotsui I."/>
            <person name="Zachgo S."/>
            <person name="Schmutz J."/>
        </authorList>
    </citation>
    <scope>NUCLEOTIDE SEQUENCE [LARGE SCALE GENOMIC DNA]</scope>
    <source>
        <strain evidence="2">cv. B-3</strain>
    </source>
</reference>
<proteinExistence type="predicted"/>
<protein>
    <recommendedName>
        <fullName evidence="3">Reverse transcriptase zinc-binding domain-containing protein</fullName>
    </recommendedName>
</protein>